<name>A0ACC1AXH3_9ROSI</name>
<gene>
    <name evidence="1" type="ORF">Patl1_14900</name>
</gene>
<comment type="caution">
    <text evidence="1">The sequence shown here is derived from an EMBL/GenBank/DDBJ whole genome shotgun (WGS) entry which is preliminary data.</text>
</comment>
<protein>
    <submittedName>
        <fullName evidence="1">Uncharacterized protein</fullName>
    </submittedName>
</protein>
<proteinExistence type="predicted"/>
<dbReference type="EMBL" id="CM047904">
    <property type="protein sequence ID" value="KAJ0091351.1"/>
    <property type="molecule type" value="Genomic_DNA"/>
</dbReference>
<dbReference type="Proteomes" id="UP001164250">
    <property type="component" value="Chromosome 8"/>
</dbReference>
<accession>A0ACC1AXH3</accession>
<evidence type="ECO:0000313" key="1">
    <source>
        <dbReference type="EMBL" id="KAJ0091351.1"/>
    </source>
</evidence>
<keyword evidence="2" id="KW-1185">Reference proteome</keyword>
<sequence>MKLDSEKLIVSDLDLKHSLDPGQNQPSVVAVEVAAAVVAAVVVLETVISVTVVAFEAAAAESYCCCRLHLQLQLWVLRLLLGGYLWFKHNHILLRR</sequence>
<organism evidence="1 2">
    <name type="scientific">Pistacia atlantica</name>
    <dbReference type="NCBI Taxonomy" id="434234"/>
    <lineage>
        <taxon>Eukaryota</taxon>
        <taxon>Viridiplantae</taxon>
        <taxon>Streptophyta</taxon>
        <taxon>Embryophyta</taxon>
        <taxon>Tracheophyta</taxon>
        <taxon>Spermatophyta</taxon>
        <taxon>Magnoliopsida</taxon>
        <taxon>eudicotyledons</taxon>
        <taxon>Gunneridae</taxon>
        <taxon>Pentapetalae</taxon>
        <taxon>rosids</taxon>
        <taxon>malvids</taxon>
        <taxon>Sapindales</taxon>
        <taxon>Anacardiaceae</taxon>
        <taxon>Pistacia</taxon>
    </lineage>
</organism>
<evidence type="ECO:0000313" key="2">
    <source>
        <dbReference type="Proteomes" id="UP001164250"/>
    </source>
</evidence>
<reference evidence="2" key="1">
    <citation type="journal article" date="2023" name="G3 (Bethesda)">
        <title>Genome assembly and association tests identify interacting loci associated with vigor, precocity, and sex in interspecific pistachio rootstocks.</title>
        <authorList>
            <person name="Palmer W."/>
            <person name="Jacygrad E."/>
            <person name="Sagayaradj S."/>
            <person name="Cavanaugh K."/>
            <person name="Han R."/>
            <person name="Bertier L."/>
            <person name="Beede B."/>
            <person name="Kafkas S."/>
            <person name="Golino D."/>
            <person name="Preece J."/>
            <person name="Michelmore R."/>
        </authorList>
    </citation>
    <scope>NUCLEOTIDE SEQUENCE [LARGE SCALE GENOMIC DNA]</scope>
</reference>